<keyword evidence="4" id="KW-0436">Ligase</keyword>
<dbReference type="Pfam" id="PF19278">
    <property type="entry name" value="Hydant_A_C"/>
    <property type="match status" value="1"/>
</dbReference>
<organism evidence="4 5">
    <name type="scientific">Pigmentiphaga humi</name>
    <dbReference type="NCBI Taxonomy" id="2478468"/>
    <lineage>
        <taxon>Bacteria</taxon>
        <taxon>Pseudomonadati</taxon>
        <taxon>Pseudomonadota</taxon>
        <taxon>Betaproteobacteria</taxon>
        <taxon>Burkholderiales</taxon>
        <taxon>Alcaligenaceae</taxon>
        <taxon>Pigmentiphaga</taxon>
    </lineage>
</organism>
<feature type="domain" description="Acetophenone carboxylase-like C-terminal" evidence="3">
    <location>
        <begin position="534"/>
        <end position="661"/>
    </location>
</feature>
<name>A0A3P4B700_9BURK</name>
<evidence type="ECO:0000259" key="3">
    <source>
        <dbReference type="Pfam" id="PF19278"/>
    </source>
</evidence>
<feature type="domain" description="Hydantoinase A/oxoprolinase" evidence="1">
    <location>
        <begin position="198"/>
        <end position="491"/>
    </location>
</feature>
<accession>A0A3P4B700</accession>
<dbReference type="GO" id="GO:0017168">
    <property type="term" value="F:5-oxoprolinase (ATP-hydrolyzing) activity"/>
    <property type="evidence" value="ECO:0007669"/>
    <property type="project" value="TreeGrafter"/>
</dbReference>
<protein>
    <submittedName>
        <fullName evidence="4">Acetophenone carboxylase gamma subunit</fullName>
        <ecNumber evidence="4">6.4.1.8</ecNumber>
    </submittedName>
</protein>
<gene>
    <name evidence="4" type="primary">apc3_4</name>
    <name evidence="4" type="ORF">PIGHUM_04163</name>
</gene>
<dbReference type="GO" id="GO:0005829">
    <property type="term" value="C:cytosol"/>
    <property type="evidence" value="ECO:0007669"/>
    <property type="project" value="TreeGrafter"/>
</dbReference>
<dbReference type="GO" id="GO:0006749">
    <property type="term" value="P:glutathione metabolic process"/>
    <property type="evidence" value="ECO:0007669"/>
    <property type="project" value="TreeGrafter"/>
</dbReference>
<dbReference type="GO" id="GO:0016874">
    <property type="term" value="F:ligase activity"/>
    <property type="evidence" value="ECO:0007669"/>
    <property type="project" value="UniProtKB-KW"/>
</dbReference>
<reference evidence="4 5" key="1">
    <citation type="submission" date="2018-10" db="EMBL/GenBank/DDBJ databases">
        <authorList>
            <person name="Criscuolo A."/>
        </authorList>
    </citation>
    <scope>NUCLEOTIDE SEQUENCE [LARGE SCALE GENOMIC DNA]</scope>
    <source>
        <strain evidence="4">DnA1</strain>
    </source>
</reference>
<dbReference type="SUPFAM" id="SSF53067">
    <property type="entry name" value="Actin-like ATPase domain"/>
    <property type="match status" value="1"/>
</dbReference>
<sequence>MLIIGTDTGGTFTDLAAYDADTGKVVYTKSLTTYDNFVDGVLDCAAKADLDLSRGQIFKHGTTLVINALIQRNGARTALVMTRGFRDVLEMGRGNRPEPFDLGYRRHPPLVPRELRYEIAERVSGKGEPLVEPSREDIDALARVLREESVESVAISFLHSYQFSDHEKKVADRLREQLPGVVITHGAALSSEWYEFERTATAAANAYVGPQVSGYLGVLDRRLRDQAFAGRLFMMGSNGGVLSVDDALAAPVALVESGPVGGSIGAAAYARELGIERAIAFDMGGTTAKCAVVQDGEFDVKSVYYVGGYERGFPIRGAVIDIVEVGAGGGSIAYLDDQQRLHVGPRSAGSTPGPVAYGRGGTEPTVTDANLALGRIKGFLGGAMQLDADASRKAIRQRVAAPLGYDSDDDLDAMAEGIIAIASVTMANAIKRVTVEKGLDPREYTLFAFGGGGPLHAVQLARQLAIPMVIVPPEPGNFSAVGMLLADARIDSSTTFVRQLDDPAMADAAAVLEGMRAQLTAALQASSVHARPSFSAFAEIRYRGQVHSIRTPLVPSAAAADLRATFESLYRARYGHADPKGAVEIVNLTLAGLGEMDKPTFESLAPNRDPLPIPSVQTRSVYFPGGRVATRVYKRAELGAGFAAAGPALIEEYGSTTVVGPRDRFEIGRLGEIRVHLDLET</sequence>
<dbReference type="InterPro" id="IPR045079">
    <property type="entry name" value="Oxoprolinase-like"/>
</dbReference>
<dbReference type="InterPro" id="IPR008040">
    <property type="entry name" value="Hydant_A_N"/>
</dbReference>
<dbReference type="InterPro" id="IPR049517">
    <property type="entry name" value="ACX-like_C"/>
</dbReference>
<keyword evidence="5" id="KW-1185">Reference proteome</keyword>
<evidence type="ECO:0000313" key="5">
    <source>
        <dbReference type="Proteomes" id="UP000277294"/>
    </source>
</evidence>
<proteinExistence type="predicted"/>
<dbReference type="Pfam" id="PF01968">
    <property type="entry name" value="Hydantoinase_A"/>
    <property type="match status" value="1"/>
</dbReference>
<evidence type="ECO:0000313" key="4">
    <source>
        <dbReference type="EMBL" id="VCU72067.1"/>
    </source>
</evidence>
<dbReference type="PANTHER" id="PTHR11365:SF23">
    <property type="entry name" value="HYPOTHETICAL 5-OXOPROLINASE (EUROFUNG)-RELATED"/>
    <property type="match status" value="1"/>
</dbReference>
<evidence type="ECO:0000259" key="2">
    <source>
        <dbReference type="Pfam" id="PF05378"/>
    </source>
</evidence>
<dbReference type="RefSeq" id="WP_124081655.1">
    <property type="nucleotide sequence ID" value="NZ_UWPJ01000035.1"/>
</dbReference>
<dbReference type="PANTHER" id="PTHR11365">
    <property type="entry name" value="5-OXOPROLINASE RELATED"/>
    <property type="match status" value="1"/>
</dbReference>
<feature type="domain" description="Hydantoinase/oxoprolinase N-terminal" evidence="2">
    <location>
        <begin position="4"/>
        <end position="177"/>
    </location>
</feature>
<dbReference type="EC" id="6.4.1.8" evidence="4"/>
<dbReference type="InterPro" id="IPR043129">
    <property type="entry name" value="ATPase_NBD"/>
</dbReference>
<evidence type="ECO:0000259" key="1">
    <source>
        <dbReference type="Pfam" id="PF01968"/>
    </source>
</evidence>
<dbReference type="Proteomes" id="UP000277294">
    <property type="component" value="Unassembled WGS sequence"/>
</dbReference>
<dbReference type="OrthoDB" id="9768323at2"/>
<dbReference type="InterPro" id="IPR002821">
    <property type="entry name" value="Hydantoinase_A"/>
</dbReference>
<dbReference type="AlphaFoldDB" id="A0A3P4B700"/>
<dbReference type="EMBL" id="UWPJ01000035">
    <property type="protein sequence ID" value="VCU72067.1"/>
    <property type="molecule type" value="Genomic_DNA"/>
</dbReference>
<dbReference type="Pfam" id="PF05378">
    <property type="entry name" value="Hydant_A_N"/>
    <property type="match status" value="1"/>
</dbReference>